<protein>
    <submittedName>
        <fullName evidence="1">Uncharacterized protein</fullName>
    </submittedName>
</protein>
<name>A0AA44DJR3_PARBF</name>
<reference evidence="1 2" key="1">
    <citation type="submission" date="2020-04" db="EMBL/GenBank/DDBJ databases">
        <authorList>
            <person name="Hitch T.C.A."/>
            <person name="Wylensek D."/>
            <person name="Clavel T."/>
        </authorList>
    </citation>
    <scope>NUCLEOTIDE SEQUENCE [LARGE SCALE GENOMIC DNA]</scope>
    <source>
        <strain evidence="1 2">Med78_4-601-WT-2</strain>
    </source>
</reference>
<sequence>MKRGIFKTETERATITIVPPHIRLGREQTQEEIDEILQQINLVNYRIASRLYKEGKLATNK</sequence>
<organism evidence="1 2">
    <name type="scientific">Paraclostridium bifermentans</name>
    <name type="common">Clostridium bifermentans</name>
    <dbReference type="NCBI Taxonomy" id="1490"/>
    <lineage>
        <taxon>Bacteria</taxon>
        <taxon>Bacillati</taxon>
        <taxon>Bacillota</taxon>
        <taxon>Clostridia</taxon>
        <taxon>Peptostreptococcales</taxon>
        <taxon>Peptostreptococcaceae</taxon>
        <taxon>Paraclostridium</taxon>
    </lineage>
</organism>
<dbReference type="RefSeq" id="WP_035118896.1">
    <property type="nucleotide sequence ID" value="NZ_JABAFD010000002.1"/>
</dbReference>
<gene>
    <name evidence="1" type="ORF">HF875_05765</name>
</gene>
<comment type="caution">
    <text evidence="1">The sequence shown here is derived from an EMBL/GenBank/DDBJ whole genome shotgun (WGS) entry which is preliminary data.</text>
</comment>
<accession>A0AA44DJR3</accession>
<evidence type="ECO:0000313" key="1">
    <source>
        <dbReference type="EMBL" id="NME09017.1"/>
    </source>
</evidence>
<proteinExistence type="predicted"/>
<dbReference type="Proteomes" id="UP000573963">
    <property type="component" value="Unassembled WGS sequence"/>
</dbReference>
<dbReference type="EMBL" id="JABAFD010000002">
    <property type="protein sequence ID" value="NME09017.1"/>
    <property type="molecule type" value="Genomic_DNA"/>
</dbReference>
<evidence type="ECO:0000313" key="2">
    <source>
        <dbReference type="Proteomes" id="UP000573963"/>
    </source>
</evidence>
<dbReference type="AlphaFoldDB" id="A0AA44DJR3"/>